<accession>A0ABU4SXE5</accession>
<reference evidence="2 3" key="1">
    <citation type="submission" date="2023-11" db="EMBL/GenBank/DDBJ databases">
        <title>Lentzea sokolovensis, sp. nov., Lentzea kristufkii, sp. nov., and Lentzea miocenensis, sp. nov., rare actinobacteria from Sokolov Coal Basin, Miocene lacustrine sediment, Czech Republic.</title>
        <authorList>
            <person name="Lara A."/>
            <person name="Kotroba L."/>
            <person name="Nouioui I."/>
            <person name="Neumann-Schaal M."/>
            <person name="Mast Y."/>
            <person name="Chronakova A."/>
        </authorList>
    </citation>
    <scope>NUCLEOTIDE SEQUENCE [LARGE SCALE GENOMIC DNA]</scope>
    <source>
        <strain evidence="2 3">BCCO 10_0856</strain>
    </source>
</reference>
<gene>
    <name evidence="2" type="ORF">SK803_10090</name>
</gene>
<evidence type="ECO:0000259" key="1">
    <source>
        <dbReference type="Pfam" id="PF08445"/>
    </source>
</evidence>
<comment type="caution">
    <text evidence="2">The sequence shown here is derived from an EMBL/GenBank/DDBJ whole genome shotgun (WGS) entry which is preliminary data.</text>
</comment>
<dbReference type="Gene3D" id="3.40.630.30">
    <property type="match status" value="1"/>
</dbReference>
<reference evidence="2 3" key="2">
    <citation type="submission" date="2023-11" db="EMBL/GenBank/DDBJ databases">
        <authorList>
            <person name="Lara A.C."/>
            <person name="Chronakova A."/>
        </authorList>
    </citation>
    <scope>NUCLEOTIDE SEQUENCE [LARGE SCALE GENOMIC DNA]</scope>
    <source>
        <strain evidence="2 3">BCCO 10_0856</strain>
    </source>
</reference>
<dbReference type="EMBL" id="JAXAVW010000006">
    <property type="protein sequence ID" value="MDX8030562.1"/>
    <property type="molecule type" value="Genomic_DNA"/>
</dbReference>
<feature type="domain" description="GCN5-related N-acetyltransferase Rv2170-like" evidence="1">
    <location>
        <begin position="5"/>
        <end position="38"/>
    </location>
</feature>
<evidence type="ECO:0000313" key="2">
    <source>
        <dbReference type="EMBL" id="MDX8030562.1"/>
    </source>
</evidence>
<dbReference type="InterPro" id="IPR013653">
    <property type="entry name" value="GCN5-like_dom"/>
</dbReference>
<organism evidence="2 3">
    <name type="scientific">Lentzea miocenica</name>
    <dbReference type="NCBI Taxonomy" id="3095431"/>
    <lineage>
        <taxon>Bacteria</taxon>
        <taxon>Bacillati</taxon>
        <taxon>Actinomycetota</taxon>
        <taxon>Actinomycetes</taxon>
        <taxon>Pseudonocardiales</taxon>
        <taxon>Pseudonocardiaceae</taxon>
        <taxon>Lentzea</taxon>
    </lineage>
</organism>
<sequence length="51" mass="5281">MTRCARGEGLGTRLLLAVAHGIRERRRVPFLHVLASNTGVLAAAGSPASVA</sequence>
<keyword evidence="3" id="KW-1185">Reference proteome</keyword>
<evidence type="ECO:0000313" key="3">
    <source>
        <dbReference type="Proteomes" id="UP001285521"/>
    </source>
</evidence>
<dbReference type="Pfam" id="PF08445">
    <property type="entry name" value="FR47"/>
    <property type="match status" value="1"/>
</dbReference>
<proteinExistence type="predicted"/>
<name>A0ABU4SXE5_9PSEU</name>
<protein>
    <submittedName>
        <fullName evidence="2">GNAT family N-acetyltransferase</fullName>
    </submittedName>
</protein>
<dbReference type="RefSeq" id="WP_319965566.1">
    <property type="nucleotide sequence ID" value="NZ_JAXAVW010000006.1"/>
</dbReference>
<dbReference type="Proteomes" id="UP001285521">
    <property type="component" value="Unassembled WGS sequence"/>
</dbReference>